<organism evidence="2 3">
    <name type="scientific">Pseudidiomarina gelatinasegens</name>
    <dbReference type="NCBI Taxonomy" id="2487740"/>
    <lineage>
        <taxon>Bacteria</taxon>
        <taxon>Pseudomonadati</taxon>
        <taxon>Pseudomonadota</taxon>
        <taxon>Gammaproteobacteria</taxon>
        <taxon>Alteromonadales</taxon>
        <taxon>Idiomarinaceae</taxon>
        <taxon>Pseudidiomarina</taxon>
    </lineage>
</organism>
<gene>
    <name evidence="2" type="ORF">EGC76_11880</name>
</gene>
<evidence type="ECO:0000313" key="3">
    <source>
        <dbReference type="Proteomes" id="UP000288789"/>
    </source>
</evidence>
<name>A0A443YVF1_9GAMM</name>
<dbReference type="RefSeq" id="WP_342772192.1">
    <property type="nucleotide sequence ID" value="NZ_RSFE01000027.1"/>
</dbReference>
<dbReference type="InterPro" id="IPR001650">
    <property type="entry name" value="Helicase_C-like"/>
</dbReference>
<dbReference type="InterPro" id="IPR027417">
    <property type="entry name" value="P-loop_NTPase"/>
</dbReference>
<protein>
    <recommendedName>
        <fullName evidence="1">Helicase C-terminal domain-containing protein</fullName>
    </recommendedName>
</protein>
<dbReference type="Gene3D" id="3.40.50.300">
    <property type="entry name" value="P-loop containing nucleotide triphosphate hydrolases"/>
    <property type="match status" value="1"/>
</dbReference>
<comment type="caution">
    <text evidence="2">The sequence shown here is derived from an EMBL/GenBank/DDBJ whole genome shotgun (WGS) entry which is preliminary data.</text>
</comment>
<feature type="domain" description="Helicase C-terminal" evidence="1">
    <location>
        <begin position="89"/>
        <end position="179"/>
    </location>
</feature>
<feature type="non-terminal residue" evidence="2">
    <location>
        <position position="262"/>
    </location>
</feature>
<dbReference type="Pfam" id="PF00271">
    <property type="entry name" value="Helicase_C"/>
    <property type="match status" value="1"/>
</dbReference>
<accession>A0A443YVF1</accession>
<keyword evidence="3" id="KW-1185">Reference proteome</keyword>
<dbReference type="PANTHER" id="PTHR47396:SF1">
    <property type="entry name" value="ATP-DEPENDENT HELICASE IRC3-RELATED"/>
    <property type="match status" value="1"/>
</dbReference>
<dbReference type="EMBL" id="RSFE01000027">
    <property type="protein sequence ID" value="RWU07885.1"/>
    <property type="molecule type" value="Genomic_DNA"/>
</dbReference>
<dbReference type="InterPro" id="IPR050742">
    <property type="entry name" value="Helicase_Restrict-Modif_Enz"/>
</dbReference>
<dbReference type="Proteomes" id="UP000288789">
    <property type="component" value="Unassembled WGS sequence"/>
</dbReference>
<dbReference type="SUPFAM" id="SSF52540">
    <property type="entry name" value="P-loop containing nucleoside triphosphate hydrolases"/>
    <property type="match status" value="1"/>
</dbReference>
<dbReference type="AlphaFoldDB" id="A0A443YVF1"/>
<reference evidence="2 3" key="1">
    <citation type="submission" date="2018-12" db="EMBL/GenBank/DDBJ databases">
        <authorList>
            <person name="Li A."/>
            <person name="Zhang M."/>
            <person name="Zhu H."/>
        </authorList>
    </citation>
    <scope>NUCLEOTIDE SEQUENCE [LARGE SCALE GENOMIC DNA]</scope>
    <source>
        <strain evidence="2 3">R04H25</strain>
    </source>
</reference>
<evidence type="ECO:0000313" key="2">
    <source>
        <dbReference type="EMBL" id="RWU07885.1"/>
    </source>
</evidence>
<dbReference type="GO" id="GO:0005829">
    <property type="term" value="C:cytosol"/>
    <property type="evidence" value="ECO:0007669"/>
    <property type="project" value="TreeGrafter"/>
</dbReference>
<sequence>MPEGIVGSDYTYGMMTAIRESVCRVPEINLIDNDQLLVDGIEYSSIKSAIQNSGLRYDSLLENSVALNHILQLGVDKLANIRKFHPTAGGLIVAKSVEHAFFIYQILRNELKQSAVVVNYRNTNSHIAIEEYKHSDVQWIVSVSMVSEGTDIPRLRVCVHLSNVRTELFFRQVLGRVLRLIPNVKNNVGWLYAFSEPDIVEFSNRVQDDIPQCEHLVVRKSDVSPKNRTMTSMRFPLKLGYWRSHYEKTSQRRTDYQGYQGA</sequence>
<evidence type="ECO:0000259" key="1">
    <source>
        <dbReference type="Pfam" id="PF00271"/>
    </source>
</evidence>
<dbReference type="PANTHER" id="PTHR47396">
    <property type="entry name" value="TYPE I RESTRICTION ENZYME ECOKI R PROTEIN"/>
    <property type="match status" value="1"/>
</dbReference>
<proteinExistence type="predicted"/>